<protein>
    <submittedName>
        <fullName evidence="2">DUF2934 domain-containing protein</fullName>
    </submittedName>
</protein>
<dbReference type="AlphaFoldDB" id="A0A844SQH4"/>
<feature type="region of interest" description="Disordered" evidence="1">
    <location>
        <begin position="1"/>
        <end position="22"/>
    </location>
</feature>
<evidence type="ECO:0000313" key="2">
    <source>
        <dbReference type="EMBL" id="MVT67715.1"/>
    </source>
</evidence>
<dbReference type="Pfam" id="PF11154">
    <property type="entry name" value="DUF2934"/>
    <property type="match status" value="1"/>
</dbReference>
<proteinExistence type="predicted"/>
<organism evidence="2 3">
    <name type="scientific">Bradyrhizobium pachyrhizi</name>
    <dbReference type="NCBI Taxonomy" id="280333"/>
    <lineage>
        <taxon>Bacteria</taxon>
        <taxon>Pseudomonadati</taxon>
        <taxon>Pseudomonadota</taxon>
        <taxon>Alphaproteobacteria</taxon>
        <taxon>Hyphomicrobiales</taxon>
        <taxon>Nitrobacteraceae</taxon>
        <taxon>Bradyrhizobium</taxon>
    </lineage>
</organism>
<dbReference type="RefSeq" id="WP_152977891.1">
    <property type="nucleotide sequence ID" value="NZ_LFIQ01000118.1"/>
</dbReference>
<evidence type="ECO:0000256" key="1">
    <source>
        <dbReference type="SAM" id="MobiDB-lite"/>
    </source>
</evidence>
<keyword evidence="3" id="KW-1185">Reference proteome</keyword>
<accession>A0A844SQH4</accession>
<dbReference type="Proteomes" id="UP000436468">
    <property type="component" value="Unassembled WGS sequence"/>
</dbReference>
<dbReference type="EMBL" id="WQNF01000015">
    <property type="protein sequence ID" value="MVT67715.1"/>
    <property type="molecule type" value="Genomic_DNA"/>
</dbReference>
<evidence type="ECO:0000313" key="3">
    <source>
        <dbReference type="Proteomes" id="UP000436468"/>
    </source>
</evidence>
<gene>
    <name evidence="2" type="ORF">GPL21_21690</name>
</gene>
<sequence>MAVQAEVRARAHALWEQPGRPSSRDLEFRLQVERELSESENE</sequence>
<comment type="caution">
    <text evidence="2">The sequence shown here is derived from an EMBL/GenBank/DDBJ whole genome shotgun (WGS) entry which is preliminary data.</text>
</comment>
<reference evidence="2 3" key="1">
    <citation type="submission" date="2019-12" db="EMBL/GenBank/DDBJ databases">
        <title>Draft genome sequences Bradyrhizobium cajani AMBPC1010, Bradyrhizobium pachyrhizi AMBPC1040 and Bradyrhizobium yuanmingense ALSPC3051, three plant growth promoting strains isolated from nodules of Cajanus cajan L. in Dominican Republic.</title>
        <authorList>
            <person name="Flores-Felix J.D."/>
            <person name="Araujo J."/>
            <person name="Diaz-Alcantara C."/>
            <person name="Gonzalez-Andres F."/>
            <person name="Velazquez E."/>
        </authorList>
    </citation>
    <scope>NUCLEOTIDE SEQUENCE [LARGE SCALE GENOMIC DNA]</scope>
    <source>
        <strain evidence="2 3">1040</strain>
    </source>
</reference>
<dbReference type="InterPro" id="IPR021327">
    <property type="entry name" value="DUF2934"/>
</dbReference>
<name>A0A844SQH4_9BRAD</name>